<protein>
    <submittedName>
        <fullName evidence="2">Uncharacterized protein</fullName>
    </submittedName>
</protein>
<accession>A0A6J5N9S2</accession>
<reference evidence="2" key="1">
    <citation type="submission" date="2020-04" db="EMBL/GenBank/DDBJ databases">
        <authorList>
            <person name="Chiriac C."/>
            <person name="Salcher M."/>
            <person name="Ghai R."/>
            <person name="Kavagutti S V."/>
        </authorList>
    </citation>
    <scope>NUCLEOTIDE SEQUENCE</scope>
</reference>
<feature type="transmembrane region" description="Helical" evidence="1">
    <location>
        <begin position="21"/>
        <end position="43"/>
    </location>
</feature>
<evidence type="ECO:0000313" key="2">
    <source>
        <dbReference type="EMBL" id="CAB4155663.1"/>
    </source>
</evidence>
<evidence type="ECO:0000256" key="1">
    <source>
        <dbReference type="SAM" id="Phobius"/>
    </source>
</evidence>
<organism evidence="2">
    <name type="scientific">uncultured Caudovirales phage</name>
    <dbReference type="NCBI Taxonomy" id="2100421"/>
    <lineage>
        <taxon>Viruses</taxon>
        <taxon>Duplodnaviria</taxon>
        <taxon>Heunggongvirae</taxon>
        <taxon>Uroviricota</taxon>
        <taxon>Caudoviricetes</taxon>
        <taxon>Peduoviridae</taxon>
        <taxon>Maltschvirus</taxon>
        <taxon>Maltschvirus maltsch</taxon>
    </lineage>
</organism>
<proteinExistence type="predicted"/>
<feature type="transmembrane region" description="Helical" evidence="1">
    <location>
        <begin position="55"/>
        <end position="74"/>
    </location>
</feature>
<keyword evidence="1" id="KW-0812">Transmembrane</keyword>
<dbReference type="EMBL" id="LR796639">
    <property type="protein sequence ID" value="CAB4155663.1"/>
    <property type="molecule type" value="Genomic_DNA"/>
</dbReference>
<gene>
    <name evidence="2" type="ORF">UFOVP658_20</name>
</gene>
<keyword evidence="1" id="KW-1133">Transmembrane helix</keyword>
<name>A0A6J5N9S2_9CAUD</name>
<sequence length="83" mass="9163">MHGMKLKEEKRAAGTEKAGAFIAGVIIAFLISAATAAFLMLVIDVFHHRAITNGSLGYWDALKIIIFVRAAWMVERAFNRSAR</sequence>
<keyword evidence="1" id="KW-0472">Membrane</keyword>